<reference evidence="1 2" key="1">
    <citation type="journal article" date="2014" name="Agronomy (Basel)">
        <title>A Draft Genome Sequence for Ensete ventricosum, the Drought-Tolerant Tree Against Hunger.</title>
        <authorList>
            <person name="Harrison J."/>
            <person name="Moore K.A."/>
            <person name="Paszkiewicz K."/>
            <person name="Jones T."/>
            <person name="Grant M."/>
            <person name="Ambacheew D."/>
            <person name="Muzemil S."/>
            <person name="Studholme D.J."/>
        </authorList>
    </citation>
    <scope>NUCLEOTIDE SEQUENCE [LARGE SCALE GENOMIC DNA]</scope>
</reference>
<evidence type="ECO:0000313" key="2">
    <source>
        <dbReference type="Proteomes" id="UP000287651"/>
    </source>
</evidence>
<organism evidence="1 2">
    <name type="scientific">Ensete ventricosum</name>
    <name type="common">Abyssinian banana</name>
    <name type="synonym">Musa ensete</name>
    <dbReference type="NCBI Taxonomy" id="4639"/>
    <lineage>
        <taxon>Eukaryota</taxon>
        <taxon>Viridiplantae</taxon>
        <taxon>Streptophyta</taxon>
        <taxon>Embryophyta</taxon>
        <taxon>Tracheophyta</taxon>
        <taxon>Spermatophyta</taxon>
        <taxon>Magnoliopsida</taxon>
        <taxon>Liliopsida</taxon>
        <taxon>Zingiberales</taxon>
        <taxon>Musaceae</taxon>
        <taxon>Ensete</taxon>
    </lineage>
</organism>
<sequence>LAPSRKFKILAFSNVLAHGKLFELDFVKKRDGYKFCAKSPRRLSFDRFLIHRLRNSKYCPFPTYKAMGCHTSTVSRKNTTVINFAQSRV</sequence>
<dbReference type="Proteomes" id="UP000287651">
    <property type="component" value="Unassembled WGS sequence"/>
</dbReference>
<feature type="non-terminal residue" evidence="1">
    <location>
        <position position="1"/>
    </location>
</feature>
<accession>A0A426ZWV4</accession>
<evidence type="ECO:0000313" key="1">
    <source>
        <dbReference type="EMBL" id="RRT68474.1"/>
    </source>
</evidence>
<protein>
    <submittedName>
        <fullName evidence="1">Uncharacterized protein</fullName>
    </submittedName>
</protein>
<dbReference type="EMBL" id="AMZH03004681">
    <property type="protein sequence ID" value="RRT68474.1"/>
    <property type="molecule type" value="Genomic_DNA"/>
</dbReference>
<proteinExistence type="predicted"/>
<gene>
    <name evidence="1" type="ORF">B296_00032792</name>
</gene>
<name>A0A426ZWV4_ENSVE</name>
<dbReference type="AlphaFoldDB" id="A0A426ZWV4"/>
<comment type="caution">
    <text evidence="1">The sequence shown here is derived from an EMBL/GenBank/DDBJ whole genome shotgun (WGS) entry which is preliminary data.</text>
</comment>